<comment type="subcellular location">
    <subcellularLocation>
        <location evidence="11">Cell membrane</location>
        <topology evidence="11">Single-pass membrane protein</topology>
    </subcellularLocation>
    <subcellularLocation>
        <location evidence="1">Membrane</location>
        <topology evidence="1">Single-pass membrane protein</topology>
    </subcellularLocation>
</comment>
<dbReference type="AlphaFoldDB" id="A0A1C9C820"/>
<protein>
    <submittedName>
        <fullName evidence="14">ATP synthase CFO B' chain subunit II</fullName>
    </submittedName>
</protein>
<dbReference type="Gene3D" id="6.10.250.1580">
    <property type="match status" value="1"/>
</dbReference>
<keyword evidence="8 11" id="KW-0406">Ion transport</keyword>
<dbReference type="InterPro" id="IPR002146">
    <property type="entry name" value="ATP_synth_b/b'su_bac/chlpt"/>
</dbReference>
<evidence type="ECO:0000256" key="3">
    <source>
        <dbReference type="ARBA" id="ARBA00022448"/>
    </source>
</evidence>
<evidence type="ECO:0000256" key="12">
    <source>
        <dbReference type="RuleBase" id="RU003848"/>
    </source>
</evidence>
<comment type="subunit">
    <text evidence="11">F-type ATPases have 2 components, F(1) - the catalytic core - and F(0) - the membrane proton channel. F(1) has five subunits: alpha(3), beta(3), gamma(1), delta(1), epsilon(1). F(0) has four main subunits: a(1), b(1), b'(1) and c(10-14). The alpha and beta chains form an alternating ring which encloses part of the gamma chain. F(1) is attached to F(0) by a central stalk formed by the gamma and epsilon chains, while a peripheral stalk is formed by the delta, b and b' chains.</text>
</comment>
<dbReference type="InterPro" id="IPR028987">
    <property type="entry name" value="ATP_synth_B-like_membr_sf"/>
</dbReference>
<keyword evidence="9 11" id="KW-0472">Membrane</keyword>
<dbReference type="CDD" id="cd06503">
    <property type="entry name" value="ATP-synt_Fo_b"/>
    <property type="match status" value="1"/>
</dbReference>
<evidence type="ECO:0000256" key="6">
    <source>
        <dbReference type="ARBA" id="ARBA00022781"/>
    </source>
</evidence>
<dbReference type="PANTHER" id="PTHR33445:SF2">
    <property type="entry name" value="ATP SYNTHASE SUBUNIT B', CHLOROPLASTIC"/>
    <property type="match status" value="1"/>
</dbReference>
<keyword evidence="14" id="KW-0934">Plastid</keyword>
<name>A0A1C9C820_9FLOR</name>
<reference evidence="14" key="1">
    <citation type="journal article" date="2016" name="BMC Biol.">
        <title>Parallel evolution of highly conserved plastid genome architecture in red seaweeds and seed plants.</title>
        <authorList>
            <person name="Lee J."/>
            <person name="Cho C.H."/>
            <person name="Park S.I."/>
            <person name="Choi J.W."/>
            <person name="Song H.S."/>
            <person name="West J.A."/>
            <person name="Bhattacharya D."/>
            <person name="Yoon H.S."/>
        </authorList>
    </citation>
    <scope>NUCLEOTIDE SEQUENCE</scope>
</reference>
<organism evidence="14">
    <name type="scientific">Riquetophycus sp</name>
    <dbReference type="NCBI Taxonomy" id="1897556"/>
    <lineage>
        <taxon>Eukaryota</taxon>
        <taxon>Rhodophyta</taxon>
        <taxon>Florideophyceae</taxon>
        <taxon>Rhodymeniophycidae</taxon>
        <taxon>Peyssonneliales</taxon>
        <taxon>Peyssonneliaceae</taxon>
        <taxon>Riquetophycus</taxon>
    </lineage>
</organism>
<comment type="similarity">
    <text evidence="2 11 12">Belongs to the ATPase B chain family.</text>
</comment>
<keyword evidence="13" id="KW-0175">Coiled coil</keyword>
<evidence type="ECO:0000256" key="9">
    <source>
        <dbReference type="ARBA" id="ARBA00023136"/>
    </source>
</evidence>
<dbReference type="GO" id="GO:0005886">
    <property type="term" value="C:plasma membrane"/>
    <property type="evidence" value="ECO:0007669"/>
    <property type="project" value="UniProtKB-SubCell"/>
</dbReference>
<gene>
    <name evidence="11 14" type="primary">atpG</name>
    <name evidence="11" type="synonym">atpF2</name>
    <name evidence="14" type="ORF">Riqu_044</name>
</gene>
<evidence type="ECO:0000313" key="14">
    <source>
        <dbReference type="EMBL" id="AOM64523.1"/>
    </source>
</evidence>
<evidence type="ECO:0000256" key="2">
    <source>
        <dbReference type="ARBA" id="ARBA00005513"/>
    </source>
</evidence>
<feature type="coiled-coil region" evidence="13">
    <location>
        <begin position="72"/>
        <end position="151"/>
    </location>
</feature>
<feature type="transmembrane region" description="Helical" evidence="11">
    <location>
        <begin position="26"/>
        <end position="47"/>
    </location>
</feature>
<comment type="function">
    <text evidence="10 11">F(1)F(0) ATP synthase produces ATP from ADP in the presence of a proton or sodium gradient. F-type ATPases consist of two structural domains, F(1) containing the extramembraneous catalytic core and F(0) containing the membrane proton channel, linked together by a central stalk and a peripheral stalk. During catalysis, ATP synthesis in the catalytic domain of F(1) is coupled via a rotary mechanism of the central stalk subunits to proton translocation.</text>
</comment>
<evidence type="ECO:0000256" key="4">
    <source>
        <dbReference type="ARBA" id="ARBA00022547"/>
    </source>
</evidence>
<evidence type="ECO:0000256" key="10">
    <source>
        <dbReference type="ARBA" id="ARBA00025198"/>
    </source>
</evidence>
<sequence length="163" mass="18345">MINLPLLLTLQESSTEVEGGLFDFNATLPLMALQFLALTVILNFIFYRPITNVLDEREEYIRNSLTTASAALLQANELTKKYEQELAESRKQAQDIIKQSQQEAQQIVSVKIKEAQQEAEALVAEASNQLNIQKEQALKTLEDQVDALSDKIKIKLLGNELLI</sequence>
<evidence type="ECO:0000256" key="11">
    <source>
        <dbReference type="HAMAP-Rule" id="MF_01399"/>
    </source>
</evidence>
<geneLocation type="plastid" evidence="14"/>
<dbReference type="GO" id="GO:0045259">
    <property type="term" value="C:proton-transporting ATP synthase complex"/>
    <property type="evidence" value="ECO:0007669"/>
    <property type="project" value="UniProtKB-KW"/>
</dbReference>
<evidence type="ECO:0000256" key="1">
    <source>
        <dbReference type="ARBA" id="ARBA00004167"/>
    </source>
</evidence>
<dbReference type="GO" id="GO:0046933">
    <property type="term" value="F:proton-transporting ATP synthase activity, rotational mechanism"/>
    <property type="evidence" value="ECO:0007669"/>
    <property type="project" value="UniProtKB-UniRule"/>
</dbReference>
<evidence type="ECO:0000256" key="13">
    <source>
        <dbReference type="SAM" id="Coils"/>
    </source>
</evidence>
<dbReference type="EMBL" id="KX284710">
    <property type="protein sequence ID" value="AOM64523.1"/>
    <property type="molecule type" value="Genomic_DNA"/>
</dbReference>
<keyword evidence="7 11" id="KW-1133">Transmembrane helix</keyword>
<keyword evidence="11" id="KW-0066">ATP synthesis</keyword>
<dbReference type="InterPro" id="IPR034679">
    <property type="entry name" value="ATP_synth_b"/>
</dbReference>
<keyword evidence="5 11" id="KW-0812">Transmembrane</keyword>
<keyword evidence="4 11" id="KW-0138">CF(0)</keyword>
<keyword evidence="3 11" id="KW-0813">Transport</keyword>
<evidence type="ECO:0000256" key="5">
    <source>
        <dbReference type="ARBA" id="ARBA00022692"/>
    </source>
</evidence>
<evidence type="ECO:0000256" key="8">
    <source>
        <dbReference type="ARBA" id="ARBA00023065"/>
    </source>
</evidence>
<dbReference type="NCBIfam" id="NF005607">
    <property type="entry name" value="PRK07353.1"/>
    <property type="match status" value="1"/>
</dbReference>
<evidence type="ECO:0000256" key="7">
    <source>
        <dbReference type="ARBA" id="ARBA00022989"/>
    </source>
</evidence>
<dbReference type="GO" id="GO:0046961">
    <property type="term" value="F:proton-transporting ATPase activity, rotational mechanism"/>
    <property type="evidence" value="ECO:0007669"/>
    <property type="project" value="TreeGrafter"/>
</dbReference>
<accession>A0A1C9C820</accession>
<keyword evidence="6 11" id="KW-0375">Hydrogen ion transport</keyword>
<dbReference type="HAMAP" id="MF_01399">
    <property type="entry name" value="ATP_synth_bprime"/>
    <property type="match status" value="1"/>
</dbReference>
<proteinExistence type="inferred from homology"/>
<keyword evidence="11" id="KW-1003">Cell membrane</keyword>
<dbReference type="HAMAP" id="MF_01398">
    <property type="entry name" value="ATP_synth_b_bprime"/>
    <property type="match status" value="1"/>
</dbReference>
<dbReference type="Pfam" id="PF00430">
    <property type="entry name" value="ATP-synt_B"/>
    <property type="match status" value="1"/>
</dbReference>
<dbReference type="InterPro" id="IPR050059">
    <property type="entry name" value="ATP_synthase_B_chain"/>
</dbReference>
<dbReference type="SUPFAM" id="SSF81573">
    <property type="entry name" value="F1F0 ATP synthase subunit B, membrane domain"/>
    <property type="match status" value="1"/>
</dbReference>
<comment type="function">
    <text evidence="11">Component of the F(0) channel, it forms part of the peripheral stalk, linking F(1) to F(0). The b'-subunit is a diverged and duplicated form of b found in plants and photosynthetic bacteria.</text>
</comment>
<dbReference type="PANTHER" id="PTHR33445">
    <property type="entry name" value="ATP SYNTHASE SUBUNIT B', CHLOROPLASTIC"/>
    <property type="match status" value="1"/>
</dbReference>